<dbReference type="Pfam" id="PF05145">
    <property type="entry name" value="AbrB"/>
    <property type="match status" value="1"/>
</dbReference>
<proteinExistence type="predicted"/>
<keyword evidence="1" id="KW-1133">Transmembrane helix</keyword>
<keyword evidence="3" id="KW-1185">Reference proteome</keyword>
<gene>
    <name evidence="2" type="ORF">EKE94_07100</name>
</gene>
<dbReference type="GO" id="GO:0010468">
    <property type="term" value="P:regulation of gene expression"/>
    <property type="evidence" value="ECO:0007669"/>
    <property type="project" value="InterPro"/>
</dbReference>
<dbReference type="RefSeq" id="WP_127905900.1">
    <property type="nucleotide sequence ID" value="NZ_RQXX01000002.1"/>
</dbReference>
<accession>A0A438AJ22</accession>
<feature type="transmembrane region" description="Helical" evidence="1">
    <location>
        <begin position="196"/>
        <end position="216"/>
    </location>
</feature>
<evidence type="ECO:0000313" key="2">
    <source>
        <dbReference type="EMBL" id="RVV98669.1"/>
    </source>
</evidence>
<sequence>MTRTLFSPNVVRALITLAFIAAGGAGGLVAAALALPMPYMLGSLAVTSTLIGLLQNRLPGDYVFPQRIRAIFIAVVGTLIGAQVDPSFVSQIPEMAISLFAVTFFVLIAHATNYLIFRRMGGYDKPTAFFCGSPGGLIESITLGEQAGANVQLLTLQHFLRIILVVTILPLALSIWHGEALGSAAGVQLSGHPVGLGSLPLLIAVAVAGLVLGIKLRLPAGQLLGPLVFAALASGSGLLTVEGPGWTIGVAQIVIGVSLGARFAGVTRQLLFRGLRLSAVSAVSMLLIGAAFSEGLHLVTGNGIEALLISFAPGGVSEMGLIALSLAVNPAFVTFHHLYRIAVTVIEISIASRWFRPRQG</sequence>
<feature type="transmembrane region" description="Helical" evidence="1">
    <location>
        <begin position="246"/>
        <end position="265"/>
    </location>
</feature>
<dbReference type="OrthoDB" id="7157734at2"/>
<reference evidence="2 3" key="1">
    <citation type="submission" date="2018-11" db="EMBL/GenBank/DDBJ databases">
        <title>Mesobaculum littorinae gen. nov., sp. nov., isolated from Littorina scabra that represents a novel genus of the order Rhodobacteraceae.</title>
        <authorList>
            <person name="Li F."/>
        </authorList>
    </citation>
    <scope>NUCLEOTIDE SEQUENCE [LARGE SCALE GENOMIC DNA]</scope>
    <source>
        <strain evidence="2 3">M0103</strain>
    </source>
</reference>
<comment type="caution">
    <text evidence="2">The sequence shown here is derived from an EMBL/GenBank/DDBJ whole genome shotgun (WGS) entry which is preliminary data.</text>
</comment>
<dbReference type="GO" id="GO:0016020">
    <property type="term" value="C:membrane"/>
    <property type="evidence" value="ECO:0007669"/>
    <property type="project" value="InterPro"/>
</dbReference>
<feature type="transmembrane region" description="Helical" evidence="1">
    <location>
        <begin position="277"/>
        <end position="300"/>
    </location>
</feature>
<feature type="transmembrane region" description="Helical" evidence="1">
    <location>
        <begin position="12"/>
        <end position="33"/>
    </location>
</feature>
<organism evidence="2 3">
    <name type="scientific">Mesobaculum littorinae</name>
    <dbReference type="NCBI Taxonomy" id="2486419"/>
    <lineage>
        <taxon>Bacteria</taxon>
        <taxon>Pseudomonadati</taxon>
        <taxon>Pseudomonadota</taxon>
        <taxon>Alphaproteobacteria</taxon>
        <taxon>Rhodobacterales</taxon>
        <taxon>Roseobacteraceae</taxon>
        <taxon>Mesobaculum</taxon>
    </lineage>
</organism>
<protein>
    <submittedName>
        <fullName evidence="2">AbrB family transcriptional regulator</fullName>
    </submittedName>
</protein>
<evidence type="ECO:0000313" key="3">
    <source>
        <dbReference type="Proteomes" id="UP000285908"/>
    </source>
</evidence>
<dbReference type="Proteomes" id="UP000285908">
    <property type="component" value="Unassembled WGS sequence"/>
</dbReference>
<dbReference type="PIRSF" id="PIRSF038991">
    <property type="entry name" value="Protein_AbrB"/>
    <property type="match status" value="1"/>
</dbReference>
<evidence type="ECO:0000256" key="1">
    <source>
        <dbReference type="SAM" id="Phobius"/>
    </source>
</evidence>
<feature type="transmembrane region" description="Helical" evidence="1">
    <location>
        <begin position="159"/>
        <end position="176"/>
    </location>
</feature>
<dbReference type="PANTHER" id="PTHR38457">
    <property type="entry name" value="REGULATOR ABRB-RELATED"/>
    <property type="match status" value="1"/>
</dbReference>
<keyword evidence="1" id="KW-0812">Transmembrane</keyword>
<feature type="transmembrane region" description="Helical" evidence="1">
    <location>
        <begin position="96"/>
        <end position="117"/>
    </location>
</feature>
<dbReference type="InterPro" id="IPR007820">
    <property type="entry name" value="AbrB_fam"/>
</dbReference>
<dbReference type="EMBL" id="RQXX01000002">
    <property type="protein sequence ID" value="RVV98669.1"/>
    <property type="molecule type" value="Genomic_DNA"/>
</dbReference>
<name>A0A438AJ22_9RHOB</name>
<keyword evidence="1" id="KW-0472">Membrane</keyword>
<dbReference type="PANTHER" id="PTHR38457:SF1">
    <property type="entry name" value="REGULATOR ABRB-RELATED"/>
    <property type="match status" value="1"/>
</dbReference>
<feature type="transmembrane region" description="Helical" evidence="1">
    <location>
        <begin position="223"/>
        <end position="240"/>
    </location>
</feature>
<dbReference type="AlphaFoldDB" id="A0A438AJ22"/>